<feature type="domain" description="FAD dependent oxidoreductase" evidence="1">
    <location>
        <begin position="40"/>
        <end position="416"/>
    </location>
</feature>
<evidence type="ECO:0000313" key="3">
    <source>
        <dbReference type="Proteomes" id="UP000800093"/>
    </source>
</evidence>
<sequence>MRHDHATLPTPESSGSFWHSEPNQFLLGHRTTKDLPVEADIVIIGTGITGSAVARFFSEDERAKGKTIVLLDAREACWCATGRNGGHCQPLLFDRSAEVAAFELKNVHAVKSYIEEHSVPCEWRSVSGCRTFWTEDVMQEAEKEIAYLTKVAPDIAERITVIKDKEALKEHCVSTNCVGVALTRGAGSLWPYKLVTSILEKLVKDGKLNLQTTTPVTQITSSDSGHVIHTARGEISSRTVILATNGYTSALLPEFADLIVPVRGEMSALFPPKNSTILPDSYGMVGALGQPANNDDYLIQRPYEGVPNPGGHLMFGGGRGSSNLPTIGVSDDSVIDEGAAAYLRGALLKVLRLGGDIEGLKELKAAAQWTGIMGYSRDNHPWVGKVPDKEGLWLCGGYTGHGMPNGTLCGKAIVDMVLGEEAGDNVLALQDKMVKEGNIPKSYLISKERIANARLQPTVRVQEQEGIRLKGIV</sequence>
<dbReference type="InterPro" id="IPR006076">
    <property type="entry name" value="FAD-dep_OxRdtase"/>
</dbReference>
<dbReference type="OrthoDB" id="429143at2759"/>
<evidence type="ECO:0000259" key="1">
    <source>
        <dbReference type="Pfam" id="PF01266"/>
    </source>
</evidence>
<dbReference type="GO" id="GO:0005737">
    <property type="term" value="C:cytoplasm"/>
    <property type="evidence" value="ECO:0007669"/>
    <property type="project" value="TreeGrafter"/>
</dbReference>
<organism evidence="2 3">
    <name type="scientific">Lojkania enalia</name>
    <dbReference type="NCBI Taxonomy" id="147567"/>
    <lineage>
        <taxon>Eukaryota</taxon>
        <taxon>Fungi</taxon>
        <taxon>Dikarya</taxon>
        <taxon>Ascomycota</taxon>
        <taxon>Pezizomycotina</taxon>
        <taxon>Dothideomycetes</taxon>
        <taxon>Pleosporomycetidae</taxon>
        <taxon>Pleosporales</taxon>
        <taxon>Pleosporales incertae sedis</taxon>
        <taxon>Lojkania</taxon>
    </lineage>
</organism>
<reference evidence="3" key="1">
    <citation type="journal article" date="2020" name="Stud. Mycol.">
        <title>101 Dothideomycetes genomes: A test case for predicting lifestyles and emergence of pathogens.</title>
        <authorList>
            <person name="Haridas S."/>
            <person name="Albert R."/>
            <person name="Binder M."/>
            <person name="Bloem J."/>
            <person name="LaButti K."/>
            <person name="Salamov A."/>
            <person name="Andreopoulos B."/>
            <person name="Baker S."/>
            <person name="Barry K."/>
            <person name="Bills G."/>
            <person name="Bluhm B."/>
            <person name="Cannon C."/>
            <person name="Castanera R."/>
            <person name="Culley D."/>
            <person name="Daum C."/>
            <person name="Ezra D."/>
            <person name="Gonzalez J."/>
            <person name="Henrissat B."/>
            <person name="Kuo A."/>
            <person name="Liang C."/>
            <person name="Lipzen A."/>
            <person name="Lutzoni F."/>
            <person name="Magnuson J."/>
            <person name="Mondo S."/>
            <person name="Nolan M."/>
            <person name="Ohm R."/>
            <person name="Pangilinan J."/>
            <person name="Park H.-J."/>
            <person name="Ramirez L."/>
            <person name="Alfaro M."/>
            <person name="Sun H."/>
            <person name="Tritt A."/>
            <person name="Yoshinaga Y."/>
            <person name="Zwiers L.-H."/>
            <person name="Turgeon B."/>
            <person name="Goodwin S."/>
            <person name="Spatafora J."/>
            <person name="Crous P."/>
            <person name="Grigoriev I."/>
        </authorList>
    </citation>
    <scope>NUCLEOTIDE SEQUENCE [LARGE SCALE GENOMIC DNA]</scope>
    <source>
        <strain evidence="3">CBS 304.66</strain>
    </source>
</reference>
<dbReference type="EMBL" id="ML986618">
    <property type="protein sequence ID" value="KAF2264173.1"/>
    <property type="molecule type" value="Genomic_DNA"/>
</dbReference>
<dbReference type="Proteomes" id="UP000800093">
    <property type="component" value="Unassembled WGS sequence"/>
</dbReference>
<dbReference type="PANTHER" id="PTHR13847:SF129">
    <property type="entry name" value="FAD DEPENDENT OXIDOREDUCTASE"/>
    <property type="match status" value="1"/>
</dbReference>
<dbReference type="AlphaFoldDB" id="A0A9P4K8S0"/>
<dbReference type="Gene3D" id="3.30.9.10">
    <property type="entry name" value="D-Amino Acid Oxidase, subunit A, domain 2"/>
    <property type="match status" value="1"/>
</dbReference>
<gene>
    <name evidence="2" type="ORF">CC78DRAFT_616991</name>
</gene>
<dbReference type="PANTHER" id="PTHR13847">
    <property type="entry name" value="SARCOSINE DEHYDROGENASE-RELATED"/>
    <property type="match status" value="1"/>
</dbReference>
<dbReference type="Gene3D" id="3.50.50.60">
    <property type="entry name" value="FAD/NAD(P)-binding domain"/>
    <property type="match status" value="1"/>
</dbReference>
<dbReference type="Pfam" id="PF01266">
    <property type="entry name" value="DAO"/>
    <property type="match status" value="1"/>
</dbReference>
<protein>
    <submittedName>
        <fullName evidence="2">FAD dependent oxidoreductase</fullName>
    </submittedName>
</protein>
<name>A0A9P4K8S0_9PLEO</name>
<evidence type="ECO:0000313" key="2">
    <source>
        <dbReference type="EMBL" id="KAF2264173.1"/>
    </source>
</evidence>
<comment type="caution">
    <text evidence="2">The sequence shown here is derived from an EMBL/GenBank/DDBJ whole genome shotgun (WGS) entry which is preliminary data.</text>
</comment>
<proteinExistence type="predicted"/>
<accession>A0A9P4K8S0</accession>
<dbReference type="SUPFAM" id="SSF51905">
    <property type="entry name" value="FAD/NAD(P)-binding domain"/>
    <property type="match status" value="1"/>
</dbReference>
<keyword evidence="3" id="KW-1185">Reference proteome</keyword>
<dbReference type="InterPro" id="IPR036188">
    <property type="entry name" value="FAD/NAD-bd_sf"/>
</dbReference>